<sequence>MTLYGHMDAPTLASAAQQLAEKGYSKDPSEISRYLNGWRLPPANFVLRLYEVAVDQAGVAAVGLTEEELLKVHSDAEPTLCRTCPQLRRKNRDLRGKIRELRDQKAGLEAALASAESQPKILPVHPSGGDRQDFTRDVAAAIHIANRMGDLHQQGDRAAALALLRDTTEVLTPAESAAALVLLRQQEQEQLADTLIHIYGRDQSHANVIRMALALHEYGLPGDAGAILRSATR</sequence>
<dbReference type="EMBL" id="JABBXF010000080">
    <property type="protein sequence ID" value="NVK81445.1"/>
    <property type="molecule type" value="Genomic_DNA"/>
</dbReference>
<accession>A0A7Y7B9N0</accession>
<dbReference type="AlphaFoldDB" id="A0A7Y7B9N0"/>
<protein>
    <submittedName>
        <fullName evidence="2">Uncharacterized protein</fullName>
    </submittedName>
</protein>
<proteinExistence type="predicted"/>
<keyword evidence="3" id="KW-1185">Reference proteome</keyword>
<organism evidence="2 3">
    <name type="scientific">Streptomyces morookaense</name>
    <name type="common">Streptoverticillium morookaense</name>
    <dbReference type="NCBI Taxonomy" id="1970"/>
    <lineage>
        <taxon>Bacteria</taxon>
        <taxon>Bacillati</taxon>
        <taxon>Actinomycetota</taxon>
        <taxon>Actinomycetes</taxon>
        <taxon>Kitasatosporales</taxon>
        <taxon>Streptomycetaceae</taxon>
        <taxon>Streptomyces</taxon>
    </lineage>
</organism>
<reference evidence="2 3" key="1">
    <citation type="submission" date="2020-04" db="EMBL/GenBank/DDBJ databases">
        <title>Draft Genome Sequence of Streptomyces morookaense DSM 40503, an 8-azaguanine-producing strain.</title>
        <authorList>
            <person name="Qi J."/>
            <person name="Gao J.-M."/>
        </authorList>
    </citation>
    <scope>NUCLEOTIDE SEQUENCE [LARGE SCALE GENOMIC DNA]</scope>
    <source>
        <strain evidence="2 3">DSM 40503</strain>
    </source>
</reference>
<evidence type="ECO:0000313" key="2">
    <source>
        <dbReference type="EMBL" id="NVK81445.1"/>
    </source>
</evidence>
<evidence type="ECO:0000313" key="3">
    <source>
        <dbReference type="Proteomes" id="UP000587462"/>
    </source>
</evidence>
<feature type="coiled-coil region" evidence="1">
    <location>
        <begin position="84"/>
        <end position="118"/>
    </location>
</feature>
<comment type="caution">
    <text evidence="2">The sequence shown here is derived from an EMBL/GenBank/DDBJ whole genome shotgun (WGS) entry which is preliminary data.</text>
</comment>
<name>A0A7Y7B9N0_STRMO</name>
<dbReference type="Proteomes" id="UP000587462">
    <property type="component" value="Unassembled WGS sequence"/>
</dbReference>
<dbReference type="RefSeq" id="WP_171086184.1">
    <property type="nucleotide sequence ID" value="NZ_BNBU01000004.1"/>
</dbReference>
<keyword evidence="1" id="KW-0175">Coiled coil</keyword>
<evidence type="ECO:0000256" key="1">
    <source>
        <dbReference type="SAM" id="Coils"/>
    </source>
</evidence>
<gene>
    <name evidence="2" type="ORF">HG542_27855</name>
</gene>